<dbReference type="eggNOG" id="arCOG06259">
    <property type="taxonomic scope" value="Archaea"/>
</dbReference>
<dbReference type="GO" id="GO:0051782">
    <property type="term" value="P:negative regulation of cell division"/>
    <property type="evidence" value="ECO:0007669"/>
    <property type="project" value="TreeGrafter"/>
</dbReference>
<sequence>MIAIAGSKGGCGKTVTTIGLTEAFARAGMASVAIDADRQLPNLHVTAGVDREPTLAALEPTGKPTNSGDTSPTKTATELQSIAQRSPRASNAGIVPAPTPSERGAIESVLERLESKTVQPFVDCPSGAGPDVVEPLSAADGVIVVTTATERSINAAETTVEMARRLEVPVLGAVLNRCETVPDAIESWVNVPILGLIPETETPLTDEATQHAYGEIIKTLQRRNATARTPPEYDDELLPTGITALDHALGGGLTPGSVVAFSAPPASQSEQLLYQLTAPRGTLYLSTARSRANVCRAIESTTVETGSPTIRHLTGADTLEDATELLETLPAGVTLLIDPIAGLERHERRAYVSFLNDLKERMVECESIAVLHCLTEPTPPANRVETIHAVDAVFDLQTTIAESGRDVRHELSVRKFRADSTMTATIELAFDDSKPIPIEPGLETA</sequence>
<dbReference type="SUPFAM" id="SSF52540">
    <property type="entry name" value="P-loop containing nucleoside triphosphate hydrolases"/>
    <property type="match status" value="2"/>
</dbReference>
<dbReference type="EMBL" id="AOHX01000002">
    <property type="protein sequence ID" value="ELY49423.1"/>
    <property type="molecule type" value="Genomic_DNA"/>
</dbReference>
<gene>
    <name evidence="5" type="ORF">C495_00620</name>
</gene>
<feature type="domain" description="CobQ/CobB/MinD/ParA nucleotide binding" evidence="4">
    <location>
        <begin position="2"/>
        <end position="201"/>
    </location>
</feature>
<name>L9WM52_9EURY</name>
<keyword evidence="1" id="KW-0547">Nucleotide-binding</keyword>
<reference evidence="5 6" key="1">
    <citation type="journal article" date="2014" name="PLoS Genet.">
        <title>Phylogenetically driven sequencing of extremely halophilic archaea reveals strategies for static and dynamic osmo-response.</title>
        <authorList>
            <person name="Becker E.A."/>
            <person name="Seitzer P.M."/>
            <person name="Tritt A."/>
            <person name="Larsen D."/>
            <person name="Krusor M."/>
            <person name="Yao A.I."/>
            <person name="Wu D."/>
            <person name="Madern D."/>
            <person name="Eisen J.A."/>
            <person name="Darling A.E."/>
            <person name="Facciotti M.T."/>
        </authorList>
    </citation>
    <scope>NUCLEOTIDE SEQUENCE [LARGE SCALE GENOMIC DNA]</scope>
    <source>
        <strain evidence="5 6">JCM 14089</strain>
    </source>
</reference>
<evidence type="ECO:0000256" key="1">
    <source>
        <dbReference type="ARBA" id="ARBA00022741"/>
    </source>
</evidence>
<feature type="compositionally biased region" description="Polar residues" evidence="3">
    <location>
        <begin position="63"/>
        <end position="77"/>
    </location>
</feature>
<dbReference type="InterPro" id="IPR050625">
    <property type="entry name" value="ParA/MinD_ATPase"/>
</dbReference>
<organism evidence="5 6">
    <name type="scientific">Natronorubrum sulfidifaciens JCM 14089</name>
    <dbReference type="NCBI Taxonomy" id="1230460"/>
    <lineage>
        <taxon>Archaea</taxon>
        <taxon>Methanobacteriati</taxon>
        <taxon>Methanobacteriota</taxon>
        <taxon>Stenosarchaea group</taxon>
        <taxon>Halobacteria</taxon>
        <taxon>Halobacteriales</taxon>
        <taxon>Natrialbaceae</taxon>
        <taxon>Natronorubrum</taxon>
    </lineage>
</organism>
<evidence type="ECO:0000313" key="5">
    <source>
        <dbReference type="EMBL" id="ELY49423.1"/>
    </source>
</evidence>
<dbReference type="OrthoDB" id="238619at2157"/>
<evidence type="ECO:0000256" key="2">
    <source>
        <dbReference type="ARBA" id="ARBA00022840"/>
    </source>
</evidence>
<dbReference type="Proteomes" id="UP000011661">
    <property type="component" value="Unassembled WGS sequence"/>
</dbReference>
<dbReference type="PATRIC" id="fig|1230460.4.peg.136"/>
<keyword evidence="6" id="KW-1185">Reference proteome</keyword>
<dbReference type="PANTHER" id="PTHR43384">
    <property type="entry name" value="SEPTUM SITE-DETERMINING PROTEIN MIND HOMOLOG, CHLOROPLASTIC-RELATED"/>
    <property type="match status" value="1"/>
</dbReference>
<dbReference type="AlphaFoldDB" id="L9WM52"/>
<dbReference type="PANTHER" id="PTHR43384:SF6">
    <property type="entry name" value="SEPTUM SITE-DETERMINING PROTEIN MIND HOMOLOG, CHLOROPLASTIC"/>
    <property type="match status" value="1"/>
</dbReference>
<comment type="caution">
    <text evidence="5">The sequence shown here is derived from an EMBL/GenBank/DDBJ whole genome shotgun (WGS) entry which is preliminary data.</text>
</comment>
<dbReference type="STRING" id="1230460.C495_00620"/>
<protein>
    <submittedName>
        <fullName evidence="5">Chromosome partitioning ATPase</fullName>
    </submittedName>
</protein>
<dbReference type="GO" id="GO:0009898">
    <property type="term" value="C:cytoplasmic side of plasma membrane"/>
    <property type="evidence" value="ECO:0007669"/>
    <property type="project" value="TreeGrafter"/>
</dbReference>
<dbReference type="GO" id="GO:0005524">
    <property type="term" value="F:ATP binding"/>
    <property type="evidence" value="ECO:0007669"/>
    <property type="project" value="UniProtKB-KW"/>
</dbReference>
<dbReference type="RefSeq" id="WP_008158985.1">
    <property type="nucleotide sequence ID" value="NZ_AOHX01000002.1"/>
</dbReference>
<accession>L9WM52</accession>
<dbReference type="InterPro" id="IPR055549">
    <property type="entry name" value="DUF7125"/>
</dbReference>
<dbReference type="Pfam" id="PF01656">
    <property type="entry name" value="CbiA"/>
    <property type="match status" value="1"/>
</dbReference>
<dbReference type="InterPro" id="IPR002586">
    <property type="entry name" value="CobQ/CobB/MinD/ParA_Nub-bd_dom"/>
</dbReference>
<dbReference type="InterPro" id="IPR027417">
    <property type="entry name" value="P-loop_NTPase"/>
</dbReference>
<dbReference type="GO" id="GO:0016887">
    <property type="term" value="F:ATP hydrolysis activity"/>
    <property type="evidence" value="ECO:0007669"/>
    <property type="project" value="TreeGrafter"/>
</dbReference>
<dbReference type="Pfam" id="PF23442">
    <property type="entry name" value="DUF7125"/>
    <property type="match status" value="1"/>
</dbReference>
<proteinExistence type="predicted"/>
<feature type="region of interest" description="Disordered" evidence="3">
    <location>
        <begin position="53"/>
        <end position="77"/>
    </location>
</feature>
<dbReference type="eggNOG" id="arCOG01175">
    <property type="taxonomic scope" value="Archaea"/>
</dbReference>
<dbReference type="Gene3D" id="3.40.50.300">
    <property type="entry name" value="P-loop containing nucleotide triphosphate hydrolases"/>
    <property type="match status" value="2"/>
</dbReference>
<dbReference type="GO" id="GO:0005829">
    <property type="term" value="C:cytosol"/>
    <property type="evidence" value="ECO:0007669"/>
    <property type="project" value="TreeGrafter"/>
</dbReference>
<evidence type="ECO:0000256" key="3">
    <source>
        <dbReference type="SAM" id="MobiDB-lite"/>
    </source>
</evidence>
<evidence type="ECO:0000313" key="6">
    <source>
        <dbReference type="Proteomes" id="UP000011661"/>
    </source>
</evidence>
<keyword evidence="2" id="KW-0067">ATP-binding</keyword>
<evidence type="ECO:0000259" key="4">
    <source>
        <dbReference type="Pfam" id="PF01656"/>
    </source>
</evidence>